<protein>
    <submittedName>
        <fullName evidence="1">DUF2281 domain-containing protein</fullName>
    </submittedName>
</protein>
<evidence type="ECO:0000313" key="1">
    <source>
        <dbReference type="EMBL" id="NEV69204.1"/>
    </source>
</evidence>
<name>A0A0C1YJ25_9CYAN</name>
<gene>
    <name evidence="1" type="ORF">QQ91_019060</name>
</gene>
<reference evidence="1" key="1">
    <citation type="submission" date="2014-11" db="EMBL/GenBank/DDBJ databases">
        <authorList>
            <person name="Malar M.C."/>
            <person name="Sen D."/>
            <person name="Tripathy S."/>
        </authorList>
    </citation>
    <scope>NUCLEOTIDE SEQUENCE</scope>
    <source>
        <strain evidence="1">BDU141951</strain>
    </source>
</reference>
<reference evidence="1" key="2">
    <citation type="journal article" date="2015" name="Genome Announc.">
        <title>Draft Genome Sequence of Filamentous Marine Cyanobacterium Lyngbya confervoides Strain BDU141951.</title>
        <authorList>
            <person name="Chandrababunaidu M.M."/>
            <person name="Sen D."/>
            <person name="Tripathy S."/>
        </authorList>
    </citation>
    <scope>NUCLEOTIDE SEQUENCE</scope>
    <source>
        <strain evidence="1">BDU141951</strain>
    </source>
</reference>
<comment type="caution">
    <text evidence="1">The sequence shown here is derived from an EMBL/GenBank/DDBJ whole genome shotgun (WGS) entry which is preliminary data.</text>
</comment>
<dbReference type="EMBL" id="JTHE02000003">
    <property type="protein sequence ID" value="NEV69204.1"/>
    <property type="molecule type" value="Genomic_DNA"/>
</dbReference>
<dbReference type="AlphaFoldDB" id="A0A0C1YJ25"/>
<proteinExistence type="predicted"/>
<organism evidence="1">
    <name type="scientific">Lyngbya confervoides BDU141951</name>
    <dbReference type="NCBI Taxonomy" id="1574623"/>
    <lineage>
        <taxon>Bacteria</taxon>
        <taxon>Bacillati</taxon>
        <taxon>Cyanobacteriota</taxon>
        <taxon>Cyanophyceae</taxon>
        <taxon>Oscillatoriophycideae</taxon>
        <taxon>Oscillatoriales</taxon>
        <taxon>Microcoleaceae</taxon>
        <taxon>Lyngbya</taxon>
    </lineage>
</organism>
<reference evidence="1" key="3">
    <citation type="submission" date="2020-02" db="EMBL/GenBank/DDBJ databases">
        <authorList>
            <person name="Sarangi A.N."/>
            <person name="Ghosh S."/>
            <person name="Mukherjee M."/>
            <person name="Tripathy S."/>
        </authorList>
    </citation>
    <scope>NUCLEOTIDE SEQUENCE</scope>
    <source>
        <strain evidence="1">BDU141951</strain>
    </source>
</reference>
<accession>A0A0C1YJ25</accession>
<sequence length="78" mass="9156">MPEFEQLRDDISTLPAIAQQLVVDFVAFLKQRYASPEPTTHQPLNLENEPFVGMWSDRAEMADSTAWVRQIRQQHWRS</sequence>